<sequence length="105" mass="12131">MTDPIVFEHADVQLRVDRGVFELFQHRNIASSYRTPLEWVRVQVQVRQRAMMLHFSLVQDPDEPIYGRLMGSVCSLATVEIPMADEPVFRAFFTELARLANRPIG</sequence>
<gene>
    <name evidence="1" type="ORF">BJY22_007515</name>
</gene>
<accession>A0A7X5VIG1</accession>
<dbReference type="Proteomes" id="UP000555407">
    <property type="component" value="Unassembled WGS sequence"/>
</dbReference>
<name>A0A7X5VIG1_9ACTN</name>
<dbReference type="AlphaFoldDB" id="A0A7X5VIG1"/>
<evidence type="ECO:0000313" key="2">
    <source>
        <dbReference type="Proteomes" id="UP000555407"/>
    </source>
</evidence>
<evidence type="ECO:0000313" key="1">
    <source>
        <dbReference type="EMBL" id="NIK61798.1"/>
    </source>
</evidence>
<keyword evidence="2" id="KW-1185">Reference proteome</keyword>
<dbReference type="RefSeq" id="WP_167216543.1">
    <property type="nucleotide sequence ID" value="NZ_JAASRO010000001.1"/>
</dbReference>
<reference evidence="1 2" key="1">
    <citation type="submission" date="2020-03" db="EMBL/GenBank/DDBJ databases">
        <title>Sequencing the genomes of 1000 actinobacteria strains.</title>
        <authorList>
            <person name="Klenk H.-P."/>
        </authorList>
    </citation>
    <scope>NUCLEOTIDE SEQUENCE [LARGE SCALE GENOMIC DNA]</scope>
    <source>
        <strain evidence="1 2">DSM 45490</strain>
    </source>
</reference>
<organism evidence="1 2">
    <name type="scientific">Kribbella shirazensis</name>
    <dbReference type="NCBI Taxonomy" id="1105143"/>
    <lineage>
        <taxon>Bacteria</taxon>
        <taxon>Bacillati</taxon>
        <taxon>Actinomycetota</taxon>
        <taxon>Actinomycetes</taxon>
        <taxon>Propionibacteriales</taxon>
        <taxon>Kribbellaceae</taxon>
        <taxon>Kribbella</taxon>
    </lineage>
</organism>
<comment type="caution">
    <text evidence="1">The sequence shown here is derived from an EMBL/GenBank/DDBJ whole genome shotgun (WGS) entry which is preliminary data.</text>
</comment>
<dbReference type="EMBL" id="JAASRO010000001">
    <property type="protein sequence ID" value="NIK61798.1"/>
    <property type="molecule type" value="Genomic_DNA"/>
</dbReference>
<protein>
    <submittedName>
        <fullName evidence="1">Uncharacterized protein</fullName>
    </submittedName>
</protein>
<proteinExistence type="predicted"/>